<dbReference type="GO" id="GO:0006508">
    <property type="term" value="P:proteolysis"/>
    <property type="evidence" value="ECO:0007669"/>
    <property type="project" value="InterPro"/>
</dbReference>
<dbReference type="InterPro" id="IPR018044">
    <property type="entry name" value="Peptidase_S11"/>
</dbReference>
<organism evidence="11 12">
    <name type="scientific">Candidatus Lloydbacteria bacterium RIFCSPHIGHO2_01_FULL_49_22</name>
    <dbReference type="NCBI Taxonomy" id="1798658"/>
    <lineage>
        <taxon>Bacteria</taxon>
        <taxon>Candidatus Lloydiibacteriota</taxon>
    </lineage>
</organism>
<dbReference type="PRINTS" id="PR00725">
    <property type="entry name" value="DADACBPTASE1"/>
</dbReference>
<protein>
    <recommendedName>
        <fullName evidence="10">Peptidase S11 D-alanyl-D-alanine carboxypeptidase A N-terminal domain-containing protein</fullName>
    </recommendedName>
</protein>
<dbReference type="PANTHER" id="PTHR21581">
    <property type="entry name" value="D-ALANYL-D-ALANINE CARBOXYPEPTIDASE"/>
    <property type="match status" value="1"/>
</dbReference>
<evidence type="ECO:0000256" key="1">
    <source>
        <dbReference type="ARBA" id="ARBA00007164"/>
    </source>
</evidence>
<dbReference type="EMBL" id="MHLI01000015">
    <property type="protein sequence ID" value="OGZ05149.1"/>
    <property type="molecule type" value="Genomic_DNA"/>
</dbReference>
<reference evidence="11 12" key="1">
    <citation type="journal article" date="2016" name="Nat. Commun.">
        <title>Thousands of microbial genomes shed light on interconnected biogeochemical processes in an aquifer system.</title>
        <authorList>
            <person name="Anantharaman K."/>
            <person name="Brown C.T."/>
            <person name="Hug L.A."/>
            <person name="Sharon I."/>
            <person name="Castelle C.J."/>
            <person name="Probst A.J."/>
            <person name="Thomas B.C."/>
            <person name="Singh A."/>
            <person name="Wilkins M.J."/>
            <person name="Karaoz U."/>
            <person name="Brodie E.L."/>
            <person name="Williams K.H."/>
            <person name="Hubbard S.S."/>
            <person name="Banfield J.F."/>
        </authorList>
    </citation>
    <scope>NUCLEOTIDE SEQUENCE [LARGE SCALE GENOMIC DNA]</scope>
</reference>
<dbReference type="PANTHER" id="PTHR21581:SF6">
    <property type="entry name" value="TRAFFICKING PROTEIN PARTICLE COMPLEX SUBUNIT 12"/>
    <property type="match status" value="1"/>
</dbReference>
<evidence type="ECO:0000256" key="6">
    <source>
        <dbReference type="ARBA" id="ARBA00023316"/>
    </source>
</evidence>
<accession>A0A1G2CUU0</accession>
<dbReference type="GO" id="GO:0009252">
    <property type="term" value="P:peptidoglycan biosynthetic process"/>
    <property type="evidence" value="ECO:0007669"/>
    <property type="project" value="UniProtKB-KW"/>
</dbReference>
<evidence type="ECO:0000256" key="7">
    <source>
        <dbReference type="PIRSR" id="PIRSR618044-1"/>
    </source>
</evidence>
<evidence type="ECO:0000259" key="10">
    <source>
        <dbReference type="Pfam" id="PF00768"/>
    </source>
</evidence>
<evidence type="ECO:0000256" key="3">
    <source>
        <dbReference type="ARBA" id="ARBA00022801"/>
    </source>
</evidence>
<dbReference type="Gene3D" id="3.40.710.10">
    <property type="entry name" value="DD-peptidase/beta-lactamase superfamily"/>
    <property type="match status" value="1"/>
</dbReference>
<proteinExistence type="inferred from homology"/>
<dbReference type="InterPro" id="IPR001967">
    <property type="entry name" value="Peptidase_S11_N"/>
</dbReference>
<comment type="caution">
    <text evidence="11">The sequence shown here is derived from an EMBL/GenBank/DDBJ whole genome shotgun (WGS) entry which is preliminary data.</text>
</comment>
<dbReference type="SUPFAM" id="SSF56601">
    <property type="entry name" value="beta-lactamase/transpeptidase-like"/>
    <property type="match status" value="1"/>
</dbReference>
<sequence length="334" mass="35855">MTTAQKLQIFLLVLILGFLTGPRVMLALSRLTPNDKITSPDIAQVDTASEAINVASATSTATTSPYVKLDLVGKGIYVWDISAGKKLYSKNEHNQMPLASVTKMMMAVVAKELLPDNTKIAIRPIDILTEGNDGLFVGETWSFDKLLNFTLIASSNDGASAIAGVAGATLPHASSTDPLTNKRLFIEKMNEKAQSLGLGNTHFRNESGLDMASLTSGAYGSARDMAMLFEYVFRKHPELFAPTTYAHLDLTSENDIVHHVTNTNQDVSRITGIIGSKTGYTDLAGGNLVIVVDIGIDHPVVIAVLGSTVDGRFTDVEQLIDATVTEITGKTITR</sequence>
<evidence type="ECO:0000313" key="11">
    <source>
        <dbReference type="EMBL" id="OGZ05149.1"/>
    </source>
</evidence>
<comment type="similarity">
    <text evidence="1 9">Belongs to the peptidase S11 family.</text>
</comment>
<feature type="binding site" evidence="8">
    <location>
        <position position="277"/>
    </location>
    <ligand>
        <name>substrate</name>
    </ligand>
</feature>
<evidence type="ECO:0000313" key="12">
    <source>
        <dbReference type="Proteomes" id="UP000177122"/>
    </source>
</evidence>
<evidence type="ECO:0000256" key="8">
    <source>
        <dbReference type="PIRSR" id="PIRSR618044-2"/>
    </source>
</evidence>
<keyword evidence="2" id="KW-0732">Signal</keyword>
<evidence type="ECO:0000256" key="5">
    <source>
        <dbReference type="ARBA" id="ARBA00022984"/>
    </source>
</evidence>
<feature type="active site" evidence="7">
    <location>
        <position position="154"/>
    </location>
</feature>
<dbReference type="Proteomes" id="UP000177122">
    <property type="component" value="Unassembled WGS sequence"/>
</dbReference>
<keyword evidence="3" id="KW-0378">Hydrolase</keyword>
<evidence type="ECO:0000256" key="4">
    <source>
        <dbReference type="ARBA" id="ARBA00022960"/>
    </source>
</evidence>
<feature type="domain" description="Peptidase S11 D-alanyl-D-alanine carboxypeptidase A N-terminal" evidence="10">
    <location>
        <begin position="76"/>
        <end position="306"/>
    </location>
</feature>
<dbReference type="InterPro" id="IPR012338">
    <property type="entry name" value="Beta-lactam/transpept-like"/>
</dbReference>
<dbReference type="GO" id="GO:0071555">
    <property type="term" value="P:cell wall organization"/>
    <property type="evidence" value="ECO:0007669"/>
    <property type="project" value="UniProtKB-KW"/>
</dbReference>
<feature type="active site" description="Proton acceptor" evidence="7">
    <location>
        <position position="103"/>
    </location>
</feature>
<name>A0A1G2CUU0_9BACT</name>
<feature type="active site" description="Acyl-ester intermediate" evidence="7">
    <location>
        <position position="100"/>
    </location>
</feature>
<gene>
    <name evidence="11" type="ORF">A2845_02410</name>
</gene>
<dbReference type="AlphaFoldDB" id="A0A1G2CUU0"/>
<evidence type="ECO:0000256" key="9">
    <source>
        <dbReference type="RuleBase" id="RU004016"/>
    </source>
</evidence>
<dbReference type="Pfam" id="PF00768">
    <property type="entry name" value="Peptidase_S11"/>
    <property type="match status" value="1"/>
</dbReference>
<evidence type="ECO:0000256" key="2">
    <source>
        <dbReference type="ARBA" id="ARBA00022729"/>
    </source>
</evidence>
<keyword evidence="6" id="KW-0961">Cell wall biogenesis/degradation</keyword>
<dbReference type="GO" id="GO:0009002">
    <property type="term" value="F:serine-type D-Ala-D-Ala carboxypeptidase activity"/>
    <property type="evidence" value="ECO:0007669"/>
    <property type="project" value="InterPro"/>
</dbReference>
<dbReference type="GO" id="GO:0008360">
    <property type="term" value="P:regulation of cell shape"/>
    <property type="evidence" value="ECO:0007669"/>
    <property type="project" value="UniProtKB-KW"/>
</dbReference>
<keyword evidence="4" id="KW-0133">Cell shape</keyword>
<keyword evidence="5" id="KW-0573">Peptidoglycan synthesis</keyword>